<feature type="transmembrane region" description="Helical" evidence="5">
    <location>
        <begin position="300"/>
        <end position="333"/>
    </location>
</feature>
<dbReference type="GO" id="GO:0008270">
    <property type="term" value="F:zinc ion binding"/>
    <property type="evidence" value="ECO:0007669"/>
    <property type="project" value="UniProtKB-KW"/>
</dbReference>
<dbReference type="EMBL" id="CAJJDP010000044">
    <property type="protein sequence ID" value="CAD8164131.1"/>
    <property type="molecule type" value="Genomic_DNA"/>
</dbReference>
<protein>
    <recommendedName>
        <fullName evidence="6">RING-type domain-containing protein</fullName>
    </recommendedName>
</protein>
<dbReference type="PANTHER" id="PTHR45931">
    <property type="entry name" value="SI:CH211-59O9.10"/>
    <property type="match status" value="1"/>
</dbReference>
<keyword evidence="3" id="KW-0862">Zinc</keyword>
<feature type="domain" description="RING-type" evidence="6">
    <location>
        <begin position="387"/>
        <end position="437"/>
    </location>
</feature>
<evidence type="ECO:0000313" key="7">
    <source>
        <dbReference type="EMBL" id="CAD8164131.1"/>
    </source>
</evidence>
<evidence type="ECO:0000256" key="2">
    <source>
        <dbReference type="ARBA" id="ARBA00022771"/>
    </source>
</evidence>
<comment type="caution">
    <text evidence="7">The sequence shown here is derived from an EMBL/GenBank/DDBJ whole genome shotgun (WGS) entry which is preliminary data.</text>
</comment>
<evidence type="ECO:0000256" key="1">
    <source>
        <dbReference type="ARBA" id="ARBA00022723"/>
    </source>
</evidence>
<evidence type="ECO:0000259" key="6">
    <source>
        <dbReference type="PROSITE" id="PS50089"/>
    </source>
</evidence>
<dbReference type="GO" id="GO:0005634">
    <property type="term" value="C:nucleus"/>
    <property type="evidence" value="ECO:0007669"/>
    <property type="project" value="TreeGrafter"/>
</dbReference>
<dbReference type="GO" id="GO:0061630">
    <property type="term" value="F:ubiquitin protein ligase activity"/>
    <property type="evidence" value="ECO:0007669"/>
    <property type="project" value="TreeGrafter"/>
</dbReference>
<dbReference type="OrthoDB" id="8062037at2759"/>
<accession>A0A8S1UG32</accession>
<sequence>MPYQQQIFSLLMNSLDQSLQSEFQEFRTQFQQSEKVINNPESLSFQYKPQGQSHHSSIQLQSAEQQSLQQFSLVHLQEQQPAEISDTSQFETEQYLNISFQDIIQLIFNNQCPQLNNALKIIVFRSYIVVNLFTIFNIIFILNEVIAMYFSLITKDEIKELFSVYFGFNLISDCLILYINCQFRYIINEAEQINQGDASSQIIEYLKYTIKRNSPFEDIVEDEEQLTQAQQVAISISEKITTTKWLSYLLENQNSQIFALNRVCLLTKIILFAWGNITIVQWIFINWDNDNINMNQLDSILIVLTVFSMLIGYIIIFILVSLILVICAIIPFIIGMAIWQSCNWCSYLYSEYKLHRIAQQRQRFLNNLIPLKFQELKEQDESIHEECSICLSTYQMDDNCVKLPCNVDSGNRKINHVFHDTCILVWIQTCGSCPICRTVFIERYEQ</sequence>
<evidence type="ECO:0000256" key="4">
    <source>
        <dbReference type="PROSITE-ProRule" id="PRU00175"/>
    </source>
</evidence>
<dbReference type="PROSITE" id="PS50089">
    <property type="entry name" value="ZF_RING_2"/>
    <property type="match status" value="1"/>
</dbReference>
<feature type="transmembrane region" description="Helical" evidence="5">
    <location>
        <begin position="162"/>
        <end position="179"/>
    </location>
</feature>
<gene>
    <name evidence="7" type="ORF">POCTA_138.1.T0440203</name>
</gene>
<dbReference type="InterPro" id="IPR001841">
    <property type="entry name" value="Znf_RING"/>
</dbReference>
<dbReference type="AlphaFoldDB" id="A0A8S1UG32"/>
<organism evidence="7 8">
    <name type="scientific">Paramecium octaurelia</name>
    <dbReference type="NCBI Taxonomy" id="43137"/>
    <lineage>
        <taxon>Eukaryota</taxon>
        <taxon>Sar</taxon>
        <taxon>Alveolata</taxon>
        <taxon>Ciliophora</taxon>
        <taxon>Intramacronucleata</taxon>
        <taxon>Oligohymenophorea</taxon>
        <taxon>Peniculida</taxon>
        <taxon>Parameciidae</taxon>
        <taxon>Paramecium</taxon>
    </lineage>
</organism>
<proteinExistence type="predicted"/>
<feature type="transmembrane region" description="Helical" evidence="5">
    <location>
        <begin position="263"/>
        <end position="285"/>
    </location>
</feature>
<keyword evidence="2 4" id="KW-0863">Zinc-finger</keyword>
<evidence type="ECO:0000256" key="3">
    <source>
        <dbReference type="ARBA" id="ARBA00022833"/>
    </source>
</evidence>
<dbReference type="OMA" id="SIHEECS"/>
<evidence type="ECO:0000256" key="5">
    <source>
        <dbReference type="SAM" id="Phobius"/>
    </source>
</evidence>
<name>A0A8S1UG32_PAROT</name>
<keyword evidence="5" id="KW-0472">Membrane</keyword>
<keyword evidence="1" id="KW-0479">Metal-binding</keyword>
<keyword evidence="8" id="KW-1185">Reference proteome</keyword>
<dbReference type="Proteomes" id="UP000683925">
    <property type="component" value="Unassembled WGS sequence"/>
</dbReference>
<evidence type="ECO:0000313" key="8">
    <source>
        <dbReference type="Proteomes" id="UP000683925"/>
    </source>
</evidence>
<dbReference type="PANTHER" id="PTHR45931:SF3">
    <property type="entry name" value="RING ZINC FINGER-CONTAINING PROTEIN"/>
    <property type="match status" value="1"/>
</dbReference>
<feature type="transmembrane region" description="Helical" evidence="5">
    <location>
        <begin position="128"/>
        <end position="150"/>
    </location>
</feature>
<reference evidence="7" key="1">
    <citation type="submission" date="2021-01" db="EMBL/GenBank/DDBJ databases">
        <authorList>
            <consortium name="Genoscope - CEA"/>
            <person name="William W."/>
        </authorList>
    </citation>
    <scope>NUCLEOTIDE SEQUENCE</scope>
</reference>
<keyword evidence="5" id="KW-0812">Transmembrane</keyword>
<keyword evidence="5" id="KW-1133">Transmembrane helix</keyword>
<dbReference type="Pfam" id="PF13639">
    <property type="entry name" value="zf-RING_2"/>
    <property type="match status" value="1"/>
</dbReference>
<dbReference type="GO" id="GO:0006511">
    <property type="term" value="P:ubiquitin-dependent protein catabolic process"/>
    <property type="evidence" value="ECO:0007669"/>
    <property type="project" value="TreeGrafter"/>
</dbReference>
<dbReference type="InterPro" id="IPR051834">
    <property type="entry name" value="RING_finger_E3_ligase"/>
</dbReference>